<dbReference type="InterPro" id="IPR036365">
    <property type="entry name" value="PGBD-like_sf"/>
</dbReference>
<feature type="domain" description="Peptidase M15A C-terminal" evidence="2">
    <location>
        <begin position="72"/>
        <end position="176"/>
    </location>
</feature>
<comment type="caution">
    <text evidence="3">The sequence shown here is derived from an EMBL/GenBank/DDBJ whole genome shotgun (WGS) entry which is preliminary data.</text>
</comment>
<evidence type="ECO:0008006" key="5">
    <source>
        <dbReference type="Google" id="ProtNLM"/>
    </source>
</evidence>
<dbReference type="Gene3D" id="3.30.1380.10">
    <property type="match status" value="1"/>
</dbReference>
<dbReference type="InterPro" id="IPR002477">
    <property type="entry name" value="Peptidoglycan-bd-like"/>
</dbReference>
<accession>A0A0L6U0P3</accession>
<evidence type="ECO:0000259" key="2">
    <source>
        <dbReference type="Pfam" id="PF08291"/>
    </source>
</evidence>
<dbReference type="STRING" id="52689.AKG39_08590"/>
<dbReference type="InterPro" id="IPR009045">
    <property type="entry name" value="Zn_M74/Hedgehog-like"/>
</dbReference>
<evidence type="ECO:0000313" key="3">
    <source>
        <dbReference type="EMBL" id="KNZ42078.1"/>
    </source>
</evidence>
<dbReference type="Pfam" id="PF01471">
    <property type="entry name" value="PG_binding_1"/>
    <property type="match status" value="1"/>
</dbReference>
<protein>
    <recommendedName>
        <fullName evidence="5">Peptidase M15</fullName>
    </recommendedName>
</protein>
<evidence type="ECO:0000313" key="4">
    <source>
        <dbReference type="Proteomes" id="UP000036873"/>
    </source>
</evidence>
<keyword evidence="4" id="KW-1185">Reference proteome</keyword>
<dbReference type="AlphaFoldDB" id="A0A0L6U0P3"/>
<feature type="domain" description="Peptidoglycan binding-like" evidence="1">
    <location>
        <begin position="4"/>
        <end position="55"/>
    </location>
</feature>
<dbReference type="InterPro" id="IPR036366">
    <property type="entry name" value="PGBDSf"/>
</dbReference>
<dbReference type="SUPFAM" id="SSF55166">
    <property type="entry name" value="Hedgehog/DD-peptidase"/>
    <property type="match status" value="1"/>
</dbReference>
<organism evidence="3 4">
    <name type="scientific">Acetobacterium bakii</name>
    <dbReference type="NCBI Taxonomy" id="52689"/>
    <lineage>
        <taxon>Bacteria</taxon>
        <taxon>Bacillati</taxon>
        <taxon>Bacillota</taxon>
        <taxon>Clostridia</taxon>
        <taxon>Eubacteriales</taxon>
        <taxon>Eubacteriaceae</taxon>
        <taxon>Acetobacterium</taxon>
    </lineage>
</organism>
<evidence type="ECO:0000259" key="1">
    <source>
        <dbReference type="Pfam" id="PF01471"/>
    </source>
</evidence>
<proteinExistence type="predicted"/>
<sequence length="178" mass="19417">MYILEIQETLKKAGYDPGPLDDIAGPQTLAAITAFQTDHGLEADGMVGPMTHQALFQDTNPVVQPGDQLTHHFNRQEFRCCCEGRFCNGFPNEMNPVLMASLEALRQTLDVPIIVTSGIRCPSRNAEVGGIPNSKHLIGHAVDCYAPGLDVYTLAAAARNHNLGVIIYEDQGFCHLEI</sequence>
<dbReference type="RefSeq" id="WP_050739980.1">
    <property type="nucleotide sequence ID" value="NZ_LGYO01000020.1"/>
</dbReference>
<dbReference type="Proteomes" id="UP000036873">
    <property type="component" value="Unassembled WGS sequence"/>
</dbReference>
<dbReference type="Pfam" id="PF08291">
    <property type="entry name" value="Peptidase_M15_3"/>
    <property type="match status" value="1"/>
</dbReference>
<dbReference type="OrthoDB" id="5242612at2"/>
<gene>
    <name evidence="3" type="ORF">AKG39_08590</name>
</gene>
<reference evidence="4" key="1">
    <citation type="submission" date="2015-07" db="EMBL/GenBank/DDBJ databases">
        <title>Draft genome sequence of Acetobacterium bakii DSM 8293, a potential psychrophilic chemical producer through syngas fermentation.</title>
        <authorList>
            <person name="Song Y."/>
            <person name="Hwang S."/>
            <person name="Cho B.-K."/>
        </authorList>
    </citation>
    <scope>NUCLEOTIDE SEQUENCE [LARGE SCALE GENOMIC DNA]</scope>
    <source>
        <strain evidence="4">DSM 8239</strain>
    </source>
</reference>
<dbReference type="EMBL" id="LGYO01000020">
    <property type="protein sequence ID" value="KNZ42078.1"/>
    <property type="molecule type" value="Genomic_DNA"/>
</dbReference>
<dbReference type="InterPro" id="IPR013230">
    <property type="entry name" value="Peptidase_M15A_C"/>
</dbReference>
<name>A0A0L6U0P3_9FIRM</name>
<dbReference type="SUPFAM" id="SSF47090">
    <property type="entry name" value="PGBD-like"/>
    <property type="match status" value="1"/>
</dbReference>
<dbReference type="Gene3D" id="1.10.101.10">
    <property type="entry name" value="PGBD-like superfamily/PGBD"/>
    <property type="match status" value="1"/>
</dbReference>